<dbReference type="OrthoDB" id="9422899at2759"/>
<dbReference type="PANTHER" id="PTHR15193">
    <property type="entry name" value="CD83 ANTIGEN"/>
    <property type="match status" value="1"/>
</dbReference>
<dbReference type="RefSeq" id="XP_033786137.1">
    <property type="nucleotide sequence ID" value="XM_033930246.1"/>
</dbReference>
<proteinExistence type="predicted"/>
<keyword evidence="1" id="KW-0812">Transmembrane</keyword>
<evidence type="ECO:0000313" key="5">
    <source>
        <dbReference type="RefSeq" id="XP_033786136.1"/>
    </source>
</evidence>
<evidence type="ECO:0000313" key="4">
    <source>
        <dbReference type="Proteomes" id="UP000515159"/>
    </source>
</evidence>
<evidence type="ECO:0000256" key="2">
    <source>
        <dbReference type="SAM" id="SignalP"/>
    </source>
</evidence>
<accession>A0A6P8PAF7</accession>
<name>A0A6P8PAF7_GEOSA</name>
<feature type="domain" description="Immunoglobulin" evidence="3">
    <location>
        <begin position="21"/>
        <end position="128"/>
    </location>
</feature>
<keyword evidence="1" id="KW-0472">Membrane</keyword>
<gene>
    <name evidence="5 6" type="primary">CD83</name>
</gene>
<feature type="transmembrane region" description="Helical" evidence="1">
    <location>
        <begin position="146"/>
        <end position="164"/>
    </location>
</feature>
<dbReference type="InterPro" id="IPR013106">
    <property type="entry name" value="Ig_V-set"/>
</dbReference>
<dbReference type="SMART" id="SM00409">
    <property type="entry name" value="IG"/>
    <property type="match status" value="1"/>
</dbReference>
<keyword evidence="2" id="KW-0732">Signal</keyword>
<evidence type="ECO:0000256" key="1">
    <source>
        <dbReference type="SAM" id="Phobius"/>
    </source>
</evidence>
<dbReference type="InterPro" id="IPR036179">
    <property type="entry name" value="Ig-like_dom_sf"/>
</dbReference>
<dbReference type="CDD" id="cd00096">
    <property type="entry name" value="Ig"/>
    <property type="match status" value="1"/>
</dbReference>
<reference evidence="5 6" key="1">
    <citation type="submission" date="2025-04" db="UniProtKB">
        <authorList>
            <consortium name="RefSeq"/>
        </authorList>
    </citation>
    <scope>IDENTIFICATION</scope>
</reference>
<evidence type="ECO:0000313" key="6">
    <source>
        <dbReference type="RefSeq" id="XP_033786137.1"/>
    </source>
</evidence>
<dbReference type="Gene3D" id="2.60.40.10">
    <property type="entry name" value="Immunoglobulins"/>
    <property type="match status" value="1"/>
</dbReference>
<dbReference type="RefSeq" id="XP_033786136.1">
    <property type="nucleotide sequence ID" value="XM_033930245.1"/>
</dbReference>
<dbReference type="CTD" id="9308"/>
<dbReference type="SUPFAM" id="SSF48726">
    <property type="entry name" value="Immunoglobulin"/>
    <property type="match status" value="1"/>
</dbReference>
<dbReference type="GeneID" id="117353836"/>
<keyword evidence="4" id="KW-1185">Reference proteome</keyword>
<dbReference type="PANTHER" id="PTHR15193:SF1">
    <property type="entry name" value="CD83 ANTIGEN"/>
    <property type="match status" value="1"/>
</dbReference>
<dbReference type="AlphaFoldDB" id="A0A6P8PAF7"/>
<protein>
    <submittedName>
        <fullName evidence="5 6">CD83 antigen</fullName>
    </submittedName>
</protein>
<sequence>MLTEWYFKSLLLQNIWCVIRATTVSVMCTEDAVLPCIAPQDPNIAYRAVTWYKINGSSEEVSVVARKNLLKNTEPYLEELEDSVEIFSKKWYLKIKNSTTSHSGIYKCSLWAPVGKLNTYGILMLRVKGCPGKEEGEISKKHMIEIFLISIFVVFGLLLMFLNYKCIQIQKIFSMDSKSRKTSDFPLLKTQDMQKAQHSGTTVLKKSCLV</sequence>
<dbReference type="KEGG" id="gsh:117353836"/>
<feature type="signal peptide" evidence="2">
    <location>
        <begin position="1"/>
        <end position="21"/>
    </location>
</feature>
<keyword evidence="1" id="KW-1133">Transmembrane helix</keyword>
<dbReference type="InterPro" id="IPR013783">
    <property type="entry name" value="Ig-like_fold"/>
</dbReference>
<evidence type="ECO:0000259" key="3">
    <source>
        <dbReference type="SMART" id="SM00409"/>
    </source>
</evidence>
<dbReference type="Pfam" id="PF07686">
    <property type="entry name" value="V-set"/>
    <property type="match status" value="1"/>
</dbReference>
<dbReference type="InterPro" id="IPR003599">
    <property type="entry name" value="Ig_sub"/>
</dbReference>
<organism evidence="4 6">
    <name type="scientific">Geotrypetes seraphini</name>
    <name type="common">Gaboon caecilian</name>
    <name type="synonym">Caecilia seraphini</name>
    <dbReference type="NCBI Taxonomy" id="260995"/>
    <lineage>
        <taxon>Eukaryota</taxon>
        <taxon>Metazoa</taxon>
        <taxon>Chordata</taxon>
        <taxon>Craniata</taxon>
        <taxon>Vertebrata</taxon>
        <taxon>Euteleostomi</taxon>
        <taxon>Amphibia</taxon>
        <taxon>Gymnophiona</taxon>
        <taxon>Geotrypetes</taxon>
    </lineage>
</organism>
<dbReference type="Proteomes" id="UP000515159">
    <property type="component" value="Chromosome 2"/>
</dbReference>
<feature type="chain" id="PRO_5044653907" evidence="2">
    <location>
        <begin position="22"/>
        <end position="210"/>
    </location>
</feature>